<dbReference type="InterPro" id="IPR001173">
    <property type="entry name" value="Glyco_trans_2-like"/>
</dbReference>
<proteinExistence type="predicted"/>
<dbReference type="Proteomes" id="UP001055101">
    <property type="component" value="Unassembled WGS sequence"/>
</dbReference>
<evidence type="ECO:0000313" key="3">
    <source>
        <dbReference type="Proteomes" id="UP001055101"/>
    </source>
</evidence>
<keyword evidence="3" id="KW-1185">Reference proteome</keyword>
<dbReference type="InterPro" id="IPR029044">
    <property type="entry name" value="Nucleotide-diphossugar_trans"/>
</dbReference>
<gene>
    <name evidence="2" type="ORF">EKPJFOCH_2929</name>
</gene>
<dbReference type="EMBL" id="BPRA01000014">
    <property type="protein sequence ID" value="GJE56425.1"/>
    <property type="molecule type" value="Genomic_DNA"/>
</dbReference>
<evidence type="ECO:0000313" key="2">
    <source>
        <dbReference type="EMBL" id="GJE56425.1"/>
    </source>
</evidence>
<reference evidence="2" key="1">
    <citation type="journal article" date="2021" name="Front. Microbiol.">
        <title>Comprehensive Comparative Genomics and Phenotyping of Methylobacterium Species.</title>
        <authorList>
            <person name="Alessa O."/>
            <person name="Ogura Y."/>
            <person name="Fujitani Y."/>
            <person name="Takami H."/>
            <person name="Hayashi T."/>
            <person name="Sahin N."/>
            <person name="Tani A."/>
        </authorList>
    </citation>
    <scope>NUCLEOTIDE SEQUENCE</scope>
    <source>
        <strain evidence="2">DSM 23674</strain>
    </source>
</reference>
<dbReference type="Pfam" id="PF00535">
    <property type="entry name" value="Glycos_transf_2"/>
    <property type="match status" value="1"/>
</dbReference>
<name>A0ABQ4TM23_9HYPH</name>
<comment type="caution">
    <text evidence="2">The sequence shown here is derived from an EMBL/GenBank/DDBJ whole genome shotgun (WGS) entry which is preliminary data.</text>
</comment>
<feature type="domain" description="Glycosyltransferase 2-like" evidence="1">
    <location>
        <begin position="443"/>
        <end position="564"/>
    </location>
</feature>
<dbReference type="Gene3D" id="3.90.550.10">
    <property type="entry name" value="Spore Coat Polysaccharide Biosynthesis Protein SpsA, Chain A"/>
    <property type="match status" value="1"/>
</dbReference>
<protein>
    <recommendedName>
        <fullName evidence="1">Glycosyltransferase 2-like domain-containing protein</fullName>
    </recommendedName>
</protein>
<evidence type="ECO:0000259" key="1">
    <source>
        <dbReference type="Pfam" id="PF00535"/>
    </source>
</evidence>
<dbReference type="RefSeq" id="WP_238232283.1">
    <property type="nucleotide sequence ID" value="NZ_BPRA01000014.1"/>
</dbReference>
<sequence>MEHAPISVVRQPGPLLHPDGPAIAPVEPRLRAVPAAAPGRWHGRAAAFTLEPIGDPLFERRLLPAGRLRDRWIVLTYRMDPLAPPLRPMLRLVRAGGETQDVVLPGVALGSASWLGLLPADLDEIRLAAGPGFVLERVGLRGHASVLAECLQKRPIRVVPALYNRFRGDARRYRDILRGACAVSPLARYPGWRTERLRAPAPTEHGTELGAGSAIRLILSARRSEAAAVGRTLASLIAQHHRAWSLTIAWIGDDPHEPVEHGDPRIAESAWDAAAPAAGLLAGADALGLLRPGDRLWPDALSILARRLAGPDAPDCVYADEEVAGASLQPRLKPDWSPDLARVTGYTGRPVLFSRALIACLGDTPVGPPDGLAFGLAATSAARTVAHVPRILCTTAPRPDDTAARAQALDGHLIGAGSAARAEIRGGILDLHWPVPQPAPLASIVIPSRDRLDLIGRVTEGVLRRTDYPSIELVIIDNGSTDPAVLRFYETLRADSRVRIVPYPHPFNFSAMTNAGVRASHGQVLVLLNNDIAVLKPGWLSALVAQAVRPEVGAVGAKLLYEDGTLQHAGVVAGLGGRAGHILRRRPGDTPGHLGRLRVAHEVSAVTAACLAVERRKFDAAGGFDETTFAIDFNDVDFCLRLGALGLKTIWTPQATLSHLESVSRGRPKGEERRRFEREADTFAARWRDVIRHDPFYHPALSLTTFGEDLE</sequence>
<reference evidence="2" key="2">
    <citation type="submission" date="2021-08" db="EMBL/GenBank/DDBJ databases">
        <authorList>
            <person name="Tani A."/>
            <person name="Ola A."/>
            <person name="Ogura Y."/>
            <person name="Katsura K."/>
            <person name="Hayashi T."/>
        </authorList>
    </citation>
    <scope>NUCLEOTIDE SEQUENCE</scope>
    <source>
        <strain evidence="2">DSM 23674</strain>
    </source>
</reference>
<dbReference type="CDD" id="cd04186">
    <property type="entry name" value="GT_2_like_c"/>
    <property type="match status" value="1"/>
</dbReference>
<dbReference type="PANTHER" id="PTHR43179:SF7">
    <property type="entry name" value="RHAMNOSYLTRANSFERASE WBBL"/>
    <property type="match status" value="1"/>
</dbReference>
<dbReference type="SUPFAM" id="SSF53448">
    <property type="entry name" value="Nucleotide-diphospho-sugar transferases"/>
    <property type="match status" value="1"/>
</dbReference>
<organism evidence="2 3">
    <name type="scientific">Methylobacterium thuringiense</name>
    <dbReference type="NCBI Taxonomy" id="1003091"/>
    <lineage>
        <taxon>Bacteria</taxon>
        <taxon>Pseudomonadati</taxon>
        <taxon>Pseudomonadota</taxon>
        <taxon>Alphaproteobacteria</taxon>
        <taxon>Hyphomicrobiales</taxon>
        <taxon>Methylobacteriaceae</taxon>
        <taxon>Methylobacterium</taxon>
    </lineage>
</organism>
<accession>A0ABQ4TM23</accession>
<dbReference type="PANTHER" id="PTHR43179">
    <property type="entry name" value="RHAMNOSYLTRANSFERASE WBBL"/>
    <property type="match status" value="1"/>
</dbReference>